<dbReference type="SUPFAM" id="SSF51395">
    <property type="entry name" value="FMN-linked oxidoreductases"/>
    <property type="match status" value="1"/>
</dbReference>
<dbReference type="FunFam" id="3.20.20.70:FF:000059">
    <property type="entry name" value="N-ethylmaleimide reductase, FMN-linked"/>
    <property type="match status" value="1"/>
</dbReference>
<sequence>MNAEKKLLTPLITPSLSLSNRVVMAPMSRRRSSNGIPGATANIYYRQRAGAGLIIAENSAVAANGIGYLDAPGIYNEVQKTAWKKVVDEVHAANGKIFIQLVHTGRIGHPLNHENSAQLVAPSVVRAAGEMRVPGNLHLSIPAPLELSTAETQEMVQAFVTAALNAIEVGFDGVEVHGAHGFLIEQFLHPHTNHRTDQYGGSMTNRARFLLEVTQGIADAIGKERTGIRLSPFAVLNDLPAYKDELATHQYITAALEEMGILYIHLSSQPLNGQASITEDYIRDVRSRFSRLLIVAGAHTAASAEALLQAGLVDLVAFGRPFIANPDLVERFRQNKPLSPGDVETFYQGGDKGYVDYPVLYEKVGPCKV</sequence>
<dbReference type="InterPro" id="IPR045247">
    <property type="entry name" value="Oye-like"/>
</dbReference>
<dbReference type="GO" id="GO:0010181">
    <property type="term" value="F:FMN binding"/>
    <property type="evidence" value="ECO:0007669"/>
    <property type="project" value="InterPro"/>
</dbReference>
<comment type="caution">
    <text evidence="5">The sequence shown here is derived from an EMBL/GenBank/DDBJ whole genome shotgun (WGS) entry which is preliminary data.</text>
</comment>
<dbReference type="PANTHER" id="PTHR22893:SF91">
    <property type="entry name" value="NADPH DEHYDROGENASE 2-RELATED"/>
    <property type="match status" value="1"/>
</dbReference>
<proteinExistence type="inferred from homology"/>
<feature type="domain" description="NADH:flavin oxidoreductase/NADH oxidase N-terminal" evidence="4">
    <location>
        <begin position="7"/>
        <end position="337"/>
    </location>
</feature>
<dbReference type="GO" id="GO:0005829">
    <property type="term" value="C:cytosol"/>
    <property type="evidence" value="ECO:0007669"/>
    <property type="project" value="UniProtKB-ARBA"/>
</dbReference>
<dbReference type="InterPro" id="IPR013785">
    <property type="entry name" value="Aldolase_TIM"/>
</dbReference>
<dbReference type="Proteomes" id="UP000318815">
    <property type="component" value="Unassembled WGS sequence"/>
</dbReference>
<dbReference type="OrthoDB" id="9772736at2"/>
<evidence type="ECO:0000256" key="2">
    <source>
        <dbReference type="ARBA" id="ARBA00005979"/>
    </source>
</evidence>
<evidence type="ECO:0000313" key="5">
    <source>
        <dbReference type="EMBL" id="TWV99705.1"/>
    </source>
</evidence>
<dbReference type="Gene3D" id="3.20.20.70">
    <property type="entry name" value="Aldolase class I"/>
    <property type="match status" value="1"/>
</dbReference>
<accession>A0A5C6LWD6</accession>
<keyword evidence="3" id="KW-0560">Oxidoreductase</keyword>
<name>A0A5C6LWD6_9BACT</name>
<dbReference type="GO" id="GO:0016628">
    <property type="term" value="F:oxidoreductase activity, acting on the CH-CH group of donors, NAD or NADP as acceptor"/>
    <property type="evidence" value="ECO:0007669"/>
    <property type="project" value="UniProtKB-ARBA"/>
</dbReference>
<evidence type="ECO:0000313" key="6">
    <source>
        <dbReference type="Proteomes" id="UP000318815"/>
    </source>
</evidence>
<dbReference type="InterPro" id="IPR001155">
    <property type="entry name" value="OxRdtase_FMN_N"/>
</dbReference>
<gene>
    <name evidence="5" type="ORF">FEF09_14735</name>
</gene>
<protein>
    <submittedName>
        <fullName evidence="5">Alkene reductase</fullName>
    </submittedName>
</protein>
<dbReference type="AlphaFoldDB" id="A0A5C6LWD6"/>
<dbReference type="RefSeq" id="WP_146305824.1">
    <property type="nucleotide sequence ID" value="NZ_VOHS01000013.1"/>
</dbReference>
<reference evidence="5 6" key="1">
    <citation type="submission" date="2019-08" db="EMBL/GenBank/DDBJ databases">
        <title>Whole genome sequencing of chitin degrading bacteria Chitinophaga pinensis YS16.</title>
        <authorList>
            <person name="Singh R.P."/>
            <person name="Manchanda G."/>
            <person name="Maurya I.K."/>
            <person name="Joshi N.K."/>
            <person name="Srivastava A.K."/>
        </authorList>
    </citation>
    <scope>NUCLEOTIDE SEQUENCE [LARGE SCALE GENOMIC DNA]</scope>
    <source>
        <strain evidence="5 6">YS-16</strain>
    </source>
</reference>
<evidence type="ECO:0000259" key="4">
    <source>
        <dbReference type="Pfam" id="PF00724"/>
    </source>
</evidence>
<dbReference type="CDD" id="cd02933">
    <property type="entry name" value="OYE_like_FMN"/>
    <property type="match status" value="1"/>
</dbReference>
<comment type="cofactor">
    <cofactor evidence="1">
        <name>FMN</name>
        <dbReference type="ChEBI" id="CHEBI:58210"/>
    </cofactor>
</comment>
<keyword evidence="6" id="KW-1185">Reference proteome</keyword>
<dbReference type="Pfam" id="PF00724">
    <property type="entry name" value="Oxidored_FMN"/>
    <property type="match status" value="1"/>
</dbReference>
<dbReference type="EMBL" id="VOHS01000013">
    <property type="protein sequence ID" value="TWV99705.1"/>
    <property type="molecule type" value="Genomic_DNA"/>
</dbReference>
<evidence type="ECO:0000256" key="1">
    <source>
        <dbReference type="ARBA" id="ARBA00001917"/>
    </source>
</evidence>
<organism evidence="5 6">
    <name type="scientific">Chitinophaga pinensis</name>
    <dbReference type="NCBI Taxonomy" id="79329"/>
    <lineage>
        <taxon>Bacteria</taxon>
        <taxon>Pseudomonadati</taxon>
        <taxon>Bacteroidota</taxon>
        <taxon>Chitinophagia</taxon>
        <taxon>Chitinophagales</taxon>
        <taxon>Chitinophagaceae</taxon>
        <taxon>Chitinophaga</taxon>
    </lineage>
</organism>
<dbReference type="PANTHER" id="PTHR22893">
    <property type="entry name" value="NADH OXIDOREDUCTASE-RELATED"/>
    <property type="match status" value="1"/>
</dbReference>
<evidence type="ECO:0000256" key="3">
    <source>
        <dbReference type="ARBA" id="ARBA00023002"/>
    </source>
</evidence>
<comment type="similarity">
    <text evidence="2">Belongs to the NADH:flavin oxidoreductase/NADH oxidase family.</text>
</comment>